<protein>
    <submittedName>
        <fullName evidence="1">Uncharacterized protein</fullName>
    </submittedName>
</protein>
<organism evidence="1">
    <name type="scientific">viral metagenome</name>
    <dbReference type="NCBI Taxonomy" id="1070528"/>
    <lineage>
        <taxon>unclassified sequences</taxon>
        <taxon>metagenomes</taxon>
        <taxon>organismal metagenomes</taxon>
    </lineage>
</organism>
<proteinExistence type="predicted"/>
<dbReference type="AlphaFoldDB" id="A0A6C0DKQ9"/>
<evidence type="ECO:0000313" key="1">
    <source>
        <dbReference type="EMBL" id="QHT17506.1"/>
    </source>
</evidence>
<name>A0A6C0DKQ9_9ZZZZ</name>
<reference evidence="1" key="1">
    <citation type="journal article" date="2020" name="Nature">
        <title>Giant virus diversity and host interactions through global metagenomics.</title>
        <authorList>
            <person name="Schulz F."/>
            <person name="Roux S."/>
            <person name="Paez-Espino D."/>
            <person name="Jungbluth S."/>
            <person name="Walsh D.A."/>
            <person name="Denef V.J."/>
            <person name="McMahon K.D."/>
            <person name="Konstantinidis K.T."/>
            <person name="Eloe-Fadrosh E.A."/>
            <person name="Kyrpides N.C."/>
            <person name="Woyke T."/>
        </authorList>
    </citation>
    <scope>NUCLEOTIDE SEQUENCE</scope>
    <source>
        <strain evidence="1">GVMAG-M-3300023174-24</strain>
    </source>
</reference>
<accession>A0A6C0DKQ9</accession>
<sequence length="427" mass="51882">MSSITKIDLENLIQKLVPLLEFKNYNGTFYIKAYQKWVYFHPSNKTKYPSAYRDIFHYLCMDIFKQINTPSELKPLRNSIHPANSHYLWQMTDNEMNFDRFKIMDKVIKKLFEYIKKNVPNTAHDDVIEQLPLPTHLPLEILNMIIDFKPNDTNMDFINTILKKIMLPKDEIIKQLIIFFPHIEKEPTTIIEIYYKYVIIFATNNLMNLIRNKICDEYHEKKSYPANKSQQYLPFSKDEYKYTKKYIYLNQSSFSGFDKLTQCIQSSMEQLLFSELREIREIKNFEKYDVFQRKFLNREPFNDKSEIEIFCTIFNRGYDCEFYKKDWKTEIPELLSNTTNILTKNDIYMIKQYPIWIKKQLENLSNGIVKKMTDFSKLEKYDKIWKNTMIEKVEKLIKLQNKYQYHMLQRYKNECRNEVKKIEKFIK</sequence>
<dbReference type="EMBL" id="MN739639">
    <property type="protein sequence ID" value="QHT17506.1"/>
    <property type="molecule type" value="Genomic_DNA"/>
</dbReference>